<dbReference type="Pfam" id="PF02037">
    <property type="entry name" value="SAP"/>
    <property type="match status" value="1"/>
</dbReference>
<feature type="region of interest" description="Disordered" evidence="5">
    <location>
        <begin position="222"/>
        <end position="364"/>
    </location>
</feature>
<evidence type="ECO:0000256" key="1">
    <source>
        <dbReference type="ARBA" id="ARBA00004123"/>
    </source>
</evidence>
<organism evidence="8 9">
    <name type="scientific">Limulus polyphemus</name>
    <name type="common">Atlantic horseshoe crab</name>
    <dbReference type="NCBI Taxonomy" id="6850"/>
    <lineage>
        <taxon>Eukaryota</taxon>
        <taxon>Metazoa</taxon>
        <taxon>Ecdysozoa</taxon>
        <taxon>Arthropoda</taxon>
        <taxon>Chelicerata</taxon>
        <taxon>Merostomata</taxon>
        <taxon>Xiphosura</taxon>
        <taxon>Limulidae</taxon>
        <taxon>Limulus</taxon>
    </lineage>
</organism>
<evidence type="ECO:0000256" key="3">
    <source>
        <dbReference type="ARBA" id="ARBA00023125"/>
    </source>
</evidence>
<accession>A0ABM1BTC5</accession>
<feature type="compositionally biased region" description="Basic and acidic residues" evidence="5">
    <location>
        <begin position="1"/>
        <end position="40"/>
    </location>
</feature>
<feature type="compositionally biased region" description="Basic and acidic residues" evidence="5">
    <location>
        <begin position="297"/>
        <end position="327"/>
    </location>
</feature>
<proteinExistence type="predicted"/>
<reference evidence="9" key="1">
    <citation type="submission" date="2025-08" db="UniProtKB">
        <authorList>
            <consortium name="RefSeq"/>
        </authorList>
    </citation>
    <scope>IDENTIFICATION</scope>
    <source>
        <tissue evidence="9">Muscle</tissue>
    </source>
</reference>
<dbReference type="PANTHER" id="PTHR13468">
    <property type="entry name" value="DEK PROTEIN"/>
    <property type="match status" value="1"/>
</dbReference>
<name>A0ABM1BTC5_LIMPO</name>
<keyword evidence="3" id="KW-0238">DNA-binding</keyword>
<dbReference type="Gene3D" id="1.10.10.60">
    <property type="entry name" value="Homeodomain-like"/>
    <property type="match status" value="1"/>
</dbReference>
<sequence>MSDSEIETKKLEIEVEDGDKKKEMNLMDGKNKKGSKENNKKISSLIKSSPKKEAEEQENDGDEDSDDAEEHASEEDGGTKLGLFDQPLEISGSRERKKVQRLELAFAIPSKEKPEIPEGKGQKLGDCPRIEFQLQKQKADDLKLLHKFLFNRPGSVSEIKKNIRKFNGFPFTKDSPEFERKKAKLEKPTIAMLKHMCETLDIERSGTKEELIERLMTFLMKPAATGKATPRPKRRSSSKGKGRSNKGEKRKRKTTRRGSKSTKTKKKSGDSEAETSEEEEEEEHESENESEEESEQEEKKKPEKKLNAENKPKAKKKEETSDEEKIKSSVKKPVKNKKLADASSEDESSDDEPLVKKAKKPPTEAEIKQMIKKILDGANLEEITMKKVIKQVSDEYPEFDLSEKKDFIKSTVRSLIS</sequence>
<evidence type="ECO:0000259" key="6">
    <source>
        <dbReference type="PROSITE" id="PS50800"/>
    </source>
</evidence>
<gene>
    <name evidence="9" type="primary">LOC106472197</name>
</gene>
<feature type="compositionally biased region" description="Acidic residues" evidence="5">
    <location>
        <begin position="271"/>
        <end position="296"/>
    </location>
</feature>
<dbReference type="InterPro" id="IPR003034">
    <property type="entry name" value="SAP_dom"/>
</dbReference>
<dbReference type="PROSITE" id="PS51998">
    <property type="entry name" value="DEK_C"/>
    <property type="match status" value="1"/>
</dbReference>
<comment type="subcellular location">
    <subcellularLocation>
        <location evidence="1">Nucleus</location>
    </subcellularLocation>
</comment>
<dbReference type="PANTHER" id="PTHR13468:SF1">
    <property type="entry name" value="PROTEIN DEK"/>
    <property type="match status" value="1"/>
</dbReference>
<dbReference type="GeneID" id="106472197"/>
<dbReference type="PROSITE" id="PS50800">
    <property type="entry name" value="SAP"/>
    <property type="match status" value="1"/>
</dbReference>
<dbReference type="InterPro" id="IPR036361">
    <property type="entry name" value="SAP_dom_sf"/>
</dbReference>
<protein>
    <submittedName>
        <fullName evidence="9">Protein DEK-like</fullName>
    </submittedName>
</protein>
<dbReference type="Pfam" id="PF08766">
    <property type="entry name" value="DEK_C"/>
    <property type="match status" value="1"/>
</dbReference>
<dbReference type="InterPro" id="IPR014876">
    <property type="entry name" value="DEK_C"/>
</dbReference>
<keyword evidence="2" id="KW-0156">Chromatin regulator</keyword>
<dbReference type="SUPFAM" id="SSF109715">
    <property type="entry name" value="DEK C-terminal domain"/>
    <property type="match status" value="1"/>
</dbReference>
<feature type="compositionally biased region" description="Acidic residues" evidence="5">
    <location>
        <begin position="55"/>
        <end position="76"/>
    </location>
</feature>
<dbReference type="SUPFAM" id="SSF68906">
    <property type="entry name" value="SAP domain"/>
    <property type="match status" value="1"/>
</dbReference>
<evidence type="ECO:0000259" key="7">
    <source>
        <dbReference type="PROSITE" id="PS51998"/>
    </source>
</evidence>
<feature type="compositionally biased region" description="Basic residues" evidence="5">
    <location>
        <begin position="328"/>
        <end position="337"/>
    </location>
</feature>
<feature type="compositionally biased region" description="Basic residues" evidence="5">
    <location>
        <begin position="230"/>
        <end position="266"/>
    </location>
</feature>
<keyword evidence="8" id="KW-1185">Reference proteome</keyword>
<feature type="domain" description="DEK-C" evidence="7">
    <location>
        <begin position="361"/>
        <end position="417"/>
    </location>
</feature>
<feature type="region of interest" description="Disordered" evidence="5">
    <location>
        <begin position="1"/>
        <end position="96"/>
    </location>
</feature>
<feature type="compositionally biased region" description="Acidic residues" evidence="5">
    <location>
        <begin position="343"/>
        <end position="352"/>
    </location>
</feature>
<keyword evidence="4" id="KW-0539">Nucleus</keyword>
<evidence type="ECO:0000256" key="5">
    <source>
        <dbReference type="SAM" id="MobiDB-lite"/>
    </source>
</evidence>
<feature type="domain" description="SAP" evidence="6">
    <location>
        <begin position="185"/>
        <end position="219"/>
    </location>
</feature>
<evidence type="ECO:0000313" key="8">
    <source>
        <dbReference type="Proteomes" id="UP000694941"/>
    </source>
</evidence>
<evidence type="ECO:0000256" key="4">
    <source>
        <dbReference type="ARBA" id="ARBA00023242"/>
    </source>
</evidence>
<evidence type="ECO:0000313" key="9">
    <source>
        <dbReference type="RefSeq" id="XP_013788278.1"/>
    </source>
</evidence>
<dbReference type="Proteomes" id="UP000694941">
    <property type="component" value="Unplaced"/>
</dbReference>
<dbReference type="InterPro" id="IPR044198">
    <property type="entry name" value="DEK"/>
</dbReference>
<dbReference type="RefSeq" id="XP_013788278.1">
    <property type="nucleotide sequence ID" value="XM_013932824.2"/>
</dbReference>
<evidence type="ECO:0000256" key="2">
    <source>
        <dbReference type="ARBA" id="ARBA00022853"/>
    </source>
</evidence>
<dbReference type="Gene3D" id="1.10.720.30">
    <property type="entry name" value="SAP domain"/>
    <property type="match status" value="1"/>
</dbReference>